<evidence type="ECO:0000256" key="11">
    <source>
        <dbReference type="ARBA" id="ARBA00023033"/>
    </source>
</evidence>
<evidence type="ECO:0000256" key="3">
    <source>
        <dbReference type="ARBA" id="ARBA00004406"/>
    </source>
</evidence>
<accession>A0AAT9UTI5</accession>
<dbReference type="GO" id="GO:0004497">
    <property type="term" value="F:monooxygenase activity"/>
    <property type="evidence" value="ECO:0007669"/>
    <property type="project" value="UniProtKB-KW"/>
</dbReference>
<dbReference type="InterPro" id="IPR036396">
    <property type="entry name" value="Cyt_P450_sf"/>
</dbReference>
<evidence type="ECO:0000256" key="5">
    <source>
        <dbReference type="ARBA" id="ARBA00022617"/>
    </source>
</evidence>
<dbReference type="InterPro" id="IPR050476">
    <property type="entry name" value="Insect_CytP450_Detox"/>
</dbReference>
<sequence length="521" mass="60580">MLVLIVLILFATIIFYLYRYIKTSHKFFHQFGIPYIEPHWFFGNMKDMILMKISLFEAYKDLHKTLEPHRFGGVYTFTKPSVLIRDPELIKMILVKDFSYFRDRGVSVAREVEPLAYHLFSMKGDEWKNLRIKLTGTFTSGKMKMMFPLLKTCAQDIKPQLTKYSELPEGFDAKDLCSRFTTDVISSCAFGIDTHSLQDPDTEFRAMCQRVFKFRWQMILRMLFPHMPTSYIKALRLQAFDTTVHSFFTNIVKDIVTHRERNNITRGDFLDILIAIKNHTDMGKMKEHDNPDLEKFLSQIGEKCIKTDVEMTIELMAAQCFLFFLGGFETSASALTFMLFELARNPHMQDKLRREILSTIENNGGEITYDMMKKMPYLDMIIAETLRKYPPASIIIRKCVENYKIPESDAIIKEGTPVFISTLGLHGDKNYYERPGDFYPEHFTKEAISERPHYAYIPFGEGPRICIAERFARMQITLGAIYLLKDFSFEVSPKMQIPLKFLPSAGNTNVKGGVWLKCKPL</sequence>
<dbReference type="InterPro" id="IPR001128">
    <property type="entry name" value="Cyt_P450"/>
</dbReference>
<evidence type="ECO:0000256" key="6">
    <source>
        <dbReference type="ARBA" id="ARBA00022723"/>
    </source>
</evidence>
<dbReference type="SUPFAM" id="SSF48264">
    <property type="entry name" value="Cytochrome P450"/>
    <property type="match status" value="1"/>
</dbReference>
<dbReference type="AlphaFoldDB" id="A0AAT9UTI5"/>
<evidence type="ECO:0000256" key="10">
    <source>
        <dbReference type="ARBA" id="ARBA00023004"/>
    </source>
</evidence>
<comment type="subcellular location">
    <subcellularLocation>
        <location evidence="3">Endoplasmic reticulum membrane</location>
        <topology evidence="3">Peripheral membrane protein</topology>
    </subcellularLocation>
    <subcellularLocation>
        <location evidence="2">Microsome membrane</location>
        <topology evidence="2">Peripheral membrane protein</topology>
    </subcellularLocation>
</comment>
<dbReference type="InterPro" id="IPR017972">
    <property type="entry name" value="Cyt_P450_CS"/>
</dbReference>
<dbReference type="GO" id="GO:0016705">
    <property type="term" value="F:oxidoreductase activity, acting on paired donors, with incorporation or reduction of molecular oxygen"/>
    <property type="evidence" value="ECO:0007669"/>
    <property type="project" value="InterPro"/>
</dbReference>
<keyword evidence="10 13" id="KW-0408">Iron</keyword>
<organism evidence="15">
    <name type="scientific">Maconellicoccus hirsutus</name>
    <name type="common">Pink hibiscus mealybug</name>
    <dbReference type="NCBI Taxonomy" id="177089"/>
    <lineage>
        <taxon>Eukaryota</taxon>
        <taxon>Metazoa</taxon>
        <taxon>Ecdysozoa</taxon>
        <taxon>Arthropoda</taxon>
        <taxon>Hexapoda</taxon>
        <taxon>Insecta</taxon>
        <taxon>Pterygota</taxon>
        <taxon>Neoptera</taxon>
        <taxon>Paraneoptera</taxon>
        <taxon>Hemiptera</taxon>
        <taxon>Sternorrhyncha</taxon>
        <taxon>Coccoidea</taxon>
        <taxon>Pseudococcidae</taxon>
        <taxon>Maconellicoccus</taxon>
    </lineage>
</organism>
<dbReference type="EMBL" id="OR117185">
    <property type="protein sequence ID" value="WIM41625.1"/>
    <property type="molecule type" value="mRNA"/>
</dbReference>
<evidence type="ECO:0000256" key="2">
    <source>
        <dbReference type="ARBA" id="ARBA00004174"/>
    </source>
</evidence>
<reference evidence="15" key="1">
    <citation type="submission" date="2023-06" db="EMBL/GenBank/DDBJ databases">
        <title>Identification of Cytochrome P450s in Maconellicoccus hirsutus.</title>
        <authorList>
            <person name="Selvamani S.B."/>
            <person name="Negi N."/>
            <person name="Nagarjuna Reddy K.V."/>
            <person name="Ramasamy G.G."/>
        </authorList>
    </citation>
    <scope>NUCLEOTIDE SEQUENCE</scope>
</reference>
<dbReference type="PRINTS" id="PR00385">
    <property type="entry name" value="P450"/>
</dbReference>
<evidence type="ECO:0000256" key="4">
    <source>
        <dbReference type="ARBA" id="ARBA00010617"/>
    </source>
</evidence>
<evidence type="ECO:0000256" key="7">
    <source>
        <dbReference type="ARBA" id="ARBA00022824"/>
    </source>
</evidence>
<feature type="binding site" description="axial binding residue" evidence="13">
    <location>
        <position position="466"/>
    </location>
    <ligand>
        <name>heme</name>
        <dbReference type="ChEBI" id="CHEBI:30413"/>
    </ligand>
    <ligandPart>
        <name>Fe</name>
        <dbReference type="ChEBI" id="CHEBI:18248"/>
    </ligandPart>
</feature>
<protein>
    <submittedName>
        <fullName evidence="15">Cytochrome P450 6PZ18</fullName>
    </submittedName>
</protein>
<dbReference type="PROSITE" id="PS00086">
    <property type="entry name" value="CYTOCHROME_P450"/>
    <property type="match status" value="1"/>
</dbReference>
<proteinExistence type="evidence at transcript level"/>
<keyword evidence="12" id="KW-0472">Membrane</keyword>
<dbReference type="FunFam" id="1.10.630.10:FF:000042">
    <property type="entry name" value="Cytochrome P450"/>
    <property type="match status" value="1"/>
</dbReference>
<dbReference type="PANTHER" id="PTHR24292">
    <property type="entry name" value="CYTOCHROME P450"/>
    <property type="match status" value="1"/>
</dbReference>
<evidence type="ECO:0000256" key="12">
    <source>
        <dbReference type="ARBA" id="ARBA00023136"/>
    </source>
</evidence>
<evidence type="ECO:0000256" key="9">
    <source>
        <dbReference type="ARBA" id="ARBA00023002"/>
    </source>
</evidence>
<dbReference type="GO" id="GO:0005506">
    <property type="term" value="F:iron ion binding"/>
    <property type="evidence" value="ECO:0007669"/>
    <property type="project" value="InterPro"/>
</dbReference>
<dbReference type="GO" id="GO:0020037">
    <property type="term" value="F:heme binding"/>
    <property type="evidence" value="ECO:0007669"/>
    <property type="project" value="InterPro"/>
</dbReference>
<comment type="similarity">
    <text evidence="4 14">Belongs to the cytochrome P450 family.</text>
</comment>
<dbReference type="InterPro" id="IPR002401">
    <property type="entry name" value="Cyt_P450_E_grp-I"/>
</dbReference>
<dbReference type="Gene3D" id="1.10.630.10">
    <property type="entry name" value="Cytochrome P450"/>
    <property type="match status" value="1"/>
</dbReference>
<keyword evidence="6 13" id="KW-0479">Metal-binding</keyword>
<dbReference type="CDD" id="cd11056">
    <property type="entry name" value="CYP6-like"/>
    <property type="match status" value="1"/>
</dbReference>
<keyword evidence="9 14" id="KW-0560">Oxidoreductase</keyword>
<evidence type="ECO:0000256" key="14">
    <source>
        <dbReference type="RuleBase" id="RU000461"/>
    </source>
</evidence>
<dbReference type="PRINTS" id="PR00463">
    <property type="entry name" value="EP450I"/>
</dbReference>
<evidence type="ECO:0000256" key="1">
    <source>
        <dbReference type="ARBA" id="ARBA00001971"/>
    </source>
</evidence>
<comment type="cofactor">
    <cofactor evidence="1 13">
        <name>heme</name>
        <dbReference type="ChEBI" id="CHEBI:30413"/>
    </cofactor>
</comment>
<dbReference type="GO" id="GO:0005789">
    <property type="term" value="C:endoplasmic reticulum membrane"/>
    <property type="evidence" value="ECO:0007669"/>
    <property type="project" value="UniProtKB-SubCell"/>
</dbReference>
<dbReference type="PANTHER" id="PTHR24292:SF54">
    <property type="entry name" value="CYP9F3-RELATED"/>
    <property type="match status" value="1"/>
</dbReference>
<name>A0AAT9UTI5_MACHI</name>
<keyword evidence="7" id="KW-0256">Endoplasmic reticulum</keyword>
<evidence type="ECO:0000313" key="15">
    <source>
        <dbReference type="EMBL" id="WIM41625.1"/>
    </source>
</evidence>
<keyword evidence="8" id="KW-0492">Microsome</keyword>
<evidence type="ECO:0000256" key="8">
    <source>
        <dbReference type="ARBA" id="ARBA00022848"/>
    </source>
</evidence>
<keyword evidence="11 14" id="KW-0503">Monooxygenase</keyword>
<keyword evidence="5 13" id="KW-0349">Heme</keyword>
<dbReference type="Pfam" id="PF00067">
    <property type="entry name" value="p450"/>
    <property type="match status" value="1"/>
</dbReference>
<evidence type="ECO:0000256" key="13">
    <source>
        <dbReference type="PIRSR" id="PIRSR602401-1"/>
    </source>
</evidence>